<feature type="signal peptide" evidence="2">
    <location>
        <begin position="1"/>
        <end position="23"/>
    </location>
</feature>
<comment type="caution">
    <text evidence="3">The sequence shown here is derived from an EMBL/GenBank/DDBJ whole genome shotgun (WGS) entry which is preliminary data.</text>
</comment>
<evidence type="ECO:0008006" key="5">
    <source>
        <dbReference type="Google" id="ProtNLM"/>
    </source>
</evidence>
<evidence type="ECO:0000313" key="4">
    <source>
        <dbReference type="Proteomes" id="UP000541857"/>
    </source>
</evidence>
<evidence type="ECO:0000313" key="3">
    <source>
        <dbReference type="EMBL" id="MBA6153688.1"/>
    </source>
</evidence>
<dbReference type="RefSeq" id="WP_182205982.1">
    <property type="nucleotide sequence ID" value="NZ_JACGLT010000010.1"/>
</dbReference>
<feature type="region of interest" description="Disordered" evidence="1">
    <location>
        <begin position="20"/>
        <end position="41"/>
    </location>
</feature>
<protein>
    <recommendedName>
        <fullName evidence="5">Collagen-like protein</fullName>
    </recommendedName>
</protein>
<dbReference type="AlphaFoldDB" id="A0A7W2R4G9"/>
<gene>
    <name evidence="3" type="ORF">H3Z82_13215</name>
</gene>
<feature type="chain" id="PRO_5031528435" description="Collagen-like protein" evidence="2">
    <location>
        <begin position="24"/>
        <end position="173"/>
    </location>
</feature>
<evidence type="ECO:0000256" key="2">
    <source>
        <dbReference type="SAM" id="SignalP"/>
    </source>
</evidence>
<reference evidence="3 4" key="1">
    <citation type="submission" date="2020-07" db="EMBL/GenBank/DDBJ databases">
        <title>Bacterium isolated from marine sediment.</title>
        <authorList>
            <person name="Shang D."/>
        </authorList>
    </citation>
    <scope>NUCLEOTIDE SEQUENCE [LARGE SCALE GENOMIC DNA]</scope>
    <source>
        <strain evidence="3 4">F6074</strain>
    </source>
</reference>
<evidence type="ECO:0000256" key="1">
    <source>
        <dbReference type="SAM" id="MobiDB-lite"/>
    </source>
</evidence>
<organism evidence="3 4">
    <name type="scientific">Gelidibacter maritimus</name>
    <dbReference type="NCBI Taxonomy" id="2761487"/>
    <lineage>
        <taxon>Bacteria</taxon>
        <taxon>Pseudomonadati</taxon>
        <taxon>Bacteroidota</taxon>
        <taxon>Flavobacteriia</taxon>
        <taxon>Flavobacteriales</taxon>
        <taxon>Flavobacteriaceae</taxon>
        <taxon>Gelidibacter</taxon>
    </lineage>
</organism>
<dbReference type="Gene3D" id="1.20.5.320">
    <property type="entry name" value="6-Phosphogluconate Dehydrogenase, domain 3"/>
    <property type="match status" value="1"/>
</dbReference>
<name>A0A7W2R4G9_9FLAO</name>
<dbReference type="EMBL" id="JACGLT010000010">
    <property type="protein sequence ID" value="MBA6153688.1"/>
    <property type="molecule type" value="Genomic_DNA"/>
</dbReference>
<dbReference type="Proteomes" id="UP000541857">
    <property type="component" value="Unassembled WGS sequence"/>
</dbReference>
<sequence length="173" mass="19029">MKKIVSILFVTAMLLTACTGSQGPPGPPGPPGSTGTPGNDGGLIEASAFEIDITFNADNEFAHTENYGFEVLASDVTLVYILWDTIEGNDIWRLLPQTVPFDNGDLVYNFDFTQTDVHFFLDGTIDFTTLGTEWTNNQIFRVVVIPAVNVDSVDVSNLNEVMQSYHIESFELK</sequence>
<accession>A0A7W2R4G9</accession>
<keyword evidence="2" id="KW-0732">Signal</keyword>
<proteinExistence type="predicted"/>
<keyword evidence="4" id="KW-1185">Reference proteome</keyword>
<dbReference type="PROSITE" id="PS51257">
    <property type="entry name" value="PROKAR_LIPOPROTEIN"/>
    <property type="match status" value="1"/>
</dbReference>